<dbReference type="EMBL" id="CP061799">
    <property type="protein sequence ID" value="QTA82211.1"/>
    <property type="molecule type" value="Genomic_DNA"/>
</dbReference>
<dbReference type="PROSITE" id="PS51257">
    <property type="entry name" value="PROKAR_LIPOPROTEIN"/>
    <property type="match status" value="1"/>
</dbReference>
<dbReference type="InterPro" id="IPR016071">
    <property type="entry name" value="Staphylococal_nuclease_OB-fold"/>
</dbReference>
<keyword evidence="4" id="KW-0732">Signal</keyword>
<reference evidence="6" key="1">
    <citation type="journal article" date="2021" name="Microb. Physiol.">
        <title>Proteogenomic Insights into the Physiology of Marine, Sulfate-Reducing, Filamentous Desulfonema limicola and Desulfonema magnum.</title>
        <authorList>
            <person name="Schnaars V."/>
            <person name="Wohlbrand L."/>
            <person name="Scheve S."/>
            <person name="Hinrichs C."/>
            <person name="Reinhardt R."/>
            <person name="Rabus R."/>
        </authorList>
    </citation>
    <scope>NUCLEOTIDE SEQUENCE</scope>
    <source>
        <strain evidence="6">5ac10</strain>
    </source>
</reference>
<evidence type="ECO:0000256" key="3">
    <source>
        <dbReference type="ARBA" id="ARBA00022801"/>
    </source>
</evidence>
<keyword evidence="3" id="KW-0378">Hydrolase</keyword>
<evidence type="ECO:0000313" key="7">
    <source>
        <dbReference type="Proteomes" id="UP000663720"/>
    </source>
</evidence>
<dbReference type="SUPFAM" id="SSF57884">
    <property type="entry name" value="Ada DNA repair protein, N-terminal domain (N-Ada 10)"/>
    <property type="match status" value="1"/>
</dbReference>
<dbReference type="SMART" id="SM00318">
    <property type="entry name" value="SNc"/>
    <property type="match status" value="1"/>
</dbReference>
<evidence type="ECO:0000256" key="2">
    <source>
        <dbReference type="ARBA" id="ARBA00022759"/>
    </source>
</evidence>
<dbReference type="PROSITE" id="PS50830">
    <property type="entry name" value="TNASE_3"/>
    <property type="match status" value="1"/>
</dbReference>
<dbReference type="InterPro" id="IPR035437">
    <property type="entry name" value="SNase_OB-fold_sf"/>
</dbReference>
<keyword evidence="7" id="KW-1185">Reference proteome</keyword>
<dbReference type="Proteomes" id="UP000663720">
    <property type="component" value="Chromosome"/>
</dbReference>
<feature type="signal peptide" evidence="4">
    <location>
        <begin position="1"/>
        <end position="23"/>
    </location>
</feature>
<dbReference type="SUPFAM" id="SSF50199">
    <property type="entry name" value="Staphylococcal nuclease"/>
    <property type="match status" value="1"/>
</dbReference>
<keyword evidence="2" id="KW-0255">Endonuclease</keyword>
<dbReference type="KEGG" id="dli:dnl_45840"/>
<evidence type="ECO:0000259" key="5">
    <source>
        <dbReference type="PROSITE" id="PS50830"/>
    </source>
</evidence>
<dbReference type="PANTHER" id="PTHR12302">
    <property type="entry name" value="EBNA2 BINDING PROTEIN P100"/>
    <property type="match status" value="1"/>
</dbReference>
<evidence type="ECO:0000256" key="4">
    <source>
        <dbReference type="SAM" id="SignalP"/>
    </source>
</evidence>
<dbReference type="Gene3D" id="2.40.50.90">
    <property type="match status" value="1"/>
</dbReference>
<dbReference type="AlphaFoldDB" id="A0A975GI73"/>
<dbReference type="RefSeq" id="WP_207688167.1">
    <property type="nucleotide sequence ID" value="NZ_CP061799.1"/>
</dbReference>
<sequence length="210" mass="24204">MLNKIFKYSFIMVLIAGCLMVSAQTRAETVKYVIDGDTIILQDKRHVRYIGINAPEIAHKDKKGQPFGQESKKFNNKLVGNNSIILEFDQIQKDQYGRTLAYVFLKNNTFVNGEIIKQGLGFCLYDKQNNHYFDKLLSLQQKAMSREIGIWSRIKKIKGRVVGSSKSLRFHKPECKLGKRISKKNQVWFNSQWEAFEKGYSPGKKCLGNN</sequence>
<accession>A0A975GI73</accession>
<dbReference type="Pfam" id="PF00565">
    <property type="entry name" value="SNase"/>
    <property type="match status" value="1"/>
</dbReference>
<evidence type="ECO:0000313" key="6">
    <source>
        <dbReference type="EMBL" id="QTA82211.1"/>
    </source>
</evidence>
<gene>
    <name evidence="6" type="ORF">dnl_45840</name>
</gene>
<dbReference type="InterPro" id="IPR035451">
    <property type="entry name" value="Ada-like_dom_sf"/>
</dbReference>
<dbReference type="GO" id="GO:0004519">
    <property type="term" value="F:endonuclease activity"/>
    <property type="evidence" value="ECO:0007669"/>
    <property type="project" value="UniProtKB-KW"/>
</dbReference>
<feature type="domain" description="TNase-like" evidence="5">
    <location>
        <begin position="24"/>
        <end position="153"/>
    </location>
</feature>
<dbReference type="PANTHER" id="PTHR12302:SF3">
    <property type="entry name" value="SERINE_THREONINE-PROTEIN KINASE 31"/>
    <property type="match status" value="1"/>
</dbReference>
<keyword evidence="1" id="KW-0540">Nuclease</keyword>
<organism evidence="6 7">
    <name type="scientific">Desulfonema limicola</name>
    <dbReference type="NCBI Taxonomy" id="45656"/>
    <lineage>
        <taxon>Bacteria</taxon>
        <taxon>Pseudomonadati</taxon>
        <taxon>Thermodesulfobacteriota</taxon>
        <taxon>Desulfobacteria</taxon>
        <taxon>Desulfobacterales</taxon>
        <taxon>Desulfococcaceae</taxon>
        <taxon>Desulfonema</taxon>
    </lineage>
</organism>
<protein>
    <submittedName>
        <fullName evidence="6">Nuclease, related to Staphylococcal nuclease (SNase)</fullName>
    </submittedName>
</protein>
<name>A0A975GI73_9BACT</name>
<dbReference type="GO" id="GO:0016787">
    <property type="term" value="F:hydrolase activity"/>
    <property type="evidence" value="ECO:0007669"/>
    <property type="project" value="UniProtKB-KW"/>
</dbReference>
<feature type="chain" id="PRO_5037146784" evidence="4">
    <location>
        <begin position="24"/>
        <end position="210"/>
    </location>
</feature>
<proteinExistence type="predicted"/>
<evidence type="ECO:0000256" key="1">
    <source>
        <dbReference type="ARBA" id="ARBA00022722"/>
    </source>
</evidence>
<dbReference type="Gene3D" id="3.40.10.10">
    <property type="entry name" value="DNA Methylphosphotriester Repair Domain"/>
    <property type="match status" value="1"/>
</dbReference>